<reference evidence="3" key="1">
    <citation type="submission" date="2022-12" db="EMBL/GenBank/DDBJ databases">
        <authorList>
            <person name="Petersen C."/>
        </authorList>
    </citation>
    <scope>NUCLEOTIDE SEQUENCE</scope>
    <source>
        <strain evidence="3">IBT 29677</strain>
    </source>
</reference>
<dbReference type="PROSITE" id="PS00455">
    <property type="entry name" value="AMP_BINDING"/>
    <property type="match status" value="1"/>
</dbReference>
<dbReference type="OrthoDB" id="6509636at2759"/>
<evidence type="ECO:0000259" key="2">
    <source>
        <dbReference type="Pfam" id="PF13193"/>
    </source>
</evidence>
<feature type="domain" description="AMP-dependent synthetase/ligase" evidence="1">
    <location>
        <begin position="46"/>
        <end position="426"/>
    </location>
</feature>
<name>A0A9W9SGU5_9EURO</name>
<dbReference type="Gene3D" id="3.30.300.30">
    <property type="match status" value="1"/>
</dbReference>
<dbReference type="GeneID" id="81375118"/>
<dbReference type="Pfam" id="PF13193">
    <property type="entry name" value="AMP-binding_C"/>
    <property type="match status" value="1"/>
</dbReference>
<dbReference type="InterPro" id="IPR000873">
    <property type="entry name" value="AMP-dep_synth/lig_dom"/>
</dbReference>
<dbReference type="InterPro" id="IPR025110">
    <property type="entry name" value="AMP-bd_C"/>
</dbReference>
<keyword evidence="4" id="KW-1185">Reference proteome</keyword>
<accession>A0A9W9SGU5</accession>
<dbReference type="EMBL" id="JAPZBU010000011">
    <property type="protein sequence ID" value="KAJ5378382.1"/>
    <property type="molecule type" value="Genomic_DNA"/>
</dbReference>
<protein>
    <submittedName>
        <fullName evidence="3">Uncharacterized protein</fullName>
    </submittedName>
</protein>
<comment type="caution">
    <text evidence="3">The sequence shown here is derived from an EMBL/GenBank/DDBJ whole genome shotgun (WGS) entry which is preliminary data.</text>
</comment>
<dbReference type="InterPro" id="IPR042099">
    <property type="entry name" value="ANL_N_sf"/>
</dbReference>
<dbReference type="Pfam" id="PF00501">
    <property type="entry name" value="AMP-binding"/>
    <property type="match status" value="1"/>
</dbReference>
<dbReference type="Gene3D" id="3.40.50.12780">
    <property type="entry name" value="N-terminal domain of ligase-like"/>
    <property type="match status" value="1"/>
</dbReference>
<gene>
    <name evidence="3" type="ORF">N7509_011501</name>
</gene>
<dbReference type="InterPro" id="IPR020845">
    <property type="entry name" value="AMP-binding_CS"/>
</dbReference>
<organism evidence="3 4">
    <name type="scientific">Penicillium cosmopolitanum</name>
    <dbReference type="NCBI Taxonomy" id="1131564"/>
    <lineage>
        <taxon>Eukaryota</taxon>
        <taxon>Fungi</taxon>
        <taxon>Dikarya</taxon>
        <taxon>Ascomycota</taxon>
        <taxon>Pezizomycotina</taxon>
        <taxon>Eurotiomycetes</taxon>
        <taxon>Eurotiomycetidae</taxon>
        <taxon>Eurotiales</taxon>
        <taxon>Aspergillaceae</taxon>
        <taxon>Penicillium</taxon>
    </lineage>
</organism>
<sequence>MSIQSPIIESPHTVDIPISDIPSWVFTAETSAARIMPRYFDAENPKQCYTLADAEIYVKRIACGLQALGLQPDDKVMLCSPNHLFIPVLLWGVLAARCVFTAVSPTASKNELQYQLKSSDAKVLLVHPSKAALALEVAQSVGLPPGSIFLFMNPNERLGEATRALKPWMDFWISVDKAKVWQWHRIRNIEEAKRTTAIINYSSGTTGTPKGVELSHYNVIANSVQIIHKRSLVANTAQGRARRARIESSGERWIAPLPMYHAFGQIWYCMNAAKLGAKVFIMAKFDVTDFLRYLDIYRITFATMVPVIINSLIKYPHPESFNLKALEGVVSGSAPLSPEIAQKLKTLYLSEYATVKQGMGLTETTCSLFQFAQDDIDDGRSIGWLNANCKAKIVPVDGEDYKETAPADVAVGEIWVSGPNMMKCYYRNPGATVAAVTYEDGQDWFKTGDIGYADHRGRFYVVDRMKELLKVKGLQVSPAELEIALLQHPDVTDAGVVGAKINGGEYPRAFVVRKQGKINEHEIQELIKSRFAPHKWLTGGVFFINKIPRTPSGKIMRRCLPKIDTKGSKL</sequence>
<dbReference type="Proteomes" id="UP001147747">
    <property type="component" value="Unassembled WGS sequence"/>
</dbReference>
<proteinExistence type="predicted"/>
<reference evidence="3" key="2">
    <citation type="journal article" date="2023" name="IMA Fungus">
        <title>Comparative genomic study of the Penicillium genus elucidates a diverse pangenome and 15 lateral gene transfer events.</title>
        <authorList>
            <person name="Petersen C."/>
            <person name="Sorensen T."/>
            <person name="Nielsen M.R."/>
            <person name="Sondergaard T.E."/>
            <person name="Sorensen J.L."/>
            <person name="Fitzpatrick D.A."/>
            <person name="Frisvad J.C."/>
            <person name="Nielsen K.L."/>
        </authorList>
    </citation>
    <scope>NUCLEOTIDE SEQUENCE</scope>
    <source>
        <strain evidence="3">IBT 29677</strain>
    </source>
</reference>
<evidence type="ECO:0000313" key="3">
    <source>
        <dbReference type="EMBL" id="KAJ5378382.1"/>
    </source>
</evidence>
<evidence type="ECO:0000313" key="4">
    <source>
        <dbReference type="Proteomes" id="UP001147747"/>
    </source>
</evidence>
<dbReference type="InterPro" id="IPR045851">
    <property type="entry name" value="AMP-bd_C_sf"/>
</dbReference>
<feature type="domain" description="AMP-binding enzyme C-terminal" evidence="2">
    <location>
        <begin position="480"/>
        <end position="554"/>
    </location>
</feature>
<evidence type="ECO:0000259" key="1">
    <source>
        <dbReference type="Pfam" id="PF00501"/>
    </source>
</evidence>
<dbReference type="PANTHER" id="PTHR24096">
    <property type="entry name" value="LONG-CHAIN-FATTY-ACID--COA LIGASE"/>
    <property type="match status" value="1"/>
</dbReference>
<dbReference type="RefSeq" id="XP_056482168.1">
    <property type="nucleotide sequence ID" value="XM_056636138.1"/>
</dbReference>
<dbReference type="PANTHER" id="PTHR24096:SF424">
    <property type="entry name" value="ACETYL-COA SYNTHETASE-LIKE PROTEIN-RELATED"/>
    <property type="match status" value="1"/>
</dbReference>
<dbReference type="AlphaFoldDB" id="A0A9W9SGU5"/>
<dbReference type="SUPFAM" id="SSF56801">
    <property type="entry name" value="Acetyl-CoA synthetase-like"/>
    <property type="match status" value="1"/>
</dbReference>
<dbReference type="GO" id="GO:0016405">
    <property type="term" value="F:CoA-ligase activity"/>
    <property type="evidence" value="ECO:0007669"/>
    <property type="project" value="TreeGrafter"/>
</dbReference>